<dbReference type="EMBL" id="JACASF010000013">
    <property type="protein sequence ID" value="KAF6438131.1"/>
    <property type="molecule type" value="Genomic_DNA"/>
</dbReference>
<dbReference type="AlphaFoldDB" id="A0A7J8ES36"/>
<organism evidence="2 3">
    <name type="scientific">Molossus molossus</name>
    <name type="common">Pallas' mastiff bat</name>
    <name type="synonym">Vespertilio molossus</name>
    <dbReference type="NCBI Taxonomy" id="27622"/>
    <lineage>
        <taxon>Eukaryota</taxon>
        <taxon>Metazoa</taxon>
        <taxon>Chordata</taxon>
        <taxon>Craniata</taxon>
        <taxon>Vertebrata</taxon>
        <taxon>Euteleostomi</taxon>
        <taxon>Mammalia</taxon>
        <taxon>Eutheria</taxon>
        <taxon>Laurasiatheria</taxon>
        <taxon>Chiroptera</taxon>
        <taxon>Yangochiroptera</taxon>
        <taxon>Molossidae</taxon>
        <taxon>Molossus</taxon>
    </lineage>
</organism>
<feature type="compositionally biased region" description="Low complexity" evidence="1">
    <location>
        <begin position="170"/>
        <end position="184"/>
    </location>
</feature>
<feature type="region of interest" description="Disordered" evidence="1">
    <location>
        <begin position="160"/>
        <end position="188"/>
    </location>
</feature>
<accession>A0A7J8ES36</accession>
<evidence type="ECO:0000313" key="3">
    <source>
        <dbReference type="Proteomes" id="UP000550707"/>
    </source>
</evidence>
<protein>
    <submittedName>
        <fullName evidence="2">Uncharacterized protein</fullName>
    </submittedName>
</protein>
<dbReference type="Proteomes" id="UP000550707">
    <property type="component" value="Unassembled WGS sequence"/>
</dbReference>
<dbReference type="InParanoid" id="A0A7J8ES36"/>
<keyword evidence="3" id="KW-1185">Reference proteome</keyword>
<proteinExistence type="predicted"/>
<sequence length="227" mass="24090">MHTDTHTGTGTHMHTQACEHMNTHAHRHAGTCTHTCTHPCAHIKPCTPLEMKTGGNLGLFVLRSDPQDEVRGGGGVCPPGPAPWGCSCCFRVPPGPHSLLSGVGGHARCPEDRGEWPRLGRANGSLRCHFLLQREGVLRGRERLSGGLYLKSARLPAAASGQWGRGCGRRPGQSPRGRSPGASSAHRGLGVPLGGHRAVIFARCLSTVGAPQGQVQLQAWLPLQTFL</sequence>
<name>A0A7J8ES36_MOLMO</name>
<evidence type="ECO:0000313" key="2">
    <source>
        <dbReference type="EMBL" id="KAF6438131.1"/>
    </source>
</evidence>
<gene>
    <name evidence="2" type="ORF">HJG59_008788</name>
</gene>
<reference evidence="2 3" key="1">
    <citation type="journal article" date="2020" name="Nature">
        <title>Six reference-quality genomes reveal evolution of bat adaptations.</title>
        <authorList>
            <person name="Jebb D."/>
            <person name="Huang Z."/>
            <person name="Pippel M."/>
            <person name="Hughes G.M."/>
            <person name="Lavrichenko K."/>
            <person name="Devanna P."/>
            <person name="Winkler S."/>
            <person name="Jermiin L.S."/>
            <person name="Skirmuntt E.C."/>
            <person name="Katzourakis A."/>
            <person name="Burkitt-Gray L."/>
            <person name="Ray D.A."/>
            <person name="Sullivan K.A.M."/>
            <person name="Roscito J.G."/>
            <person name="Kirilenko B.M."/>
            <person name="Davalos L.M."/>
            <person name="Corthals A.P."/>
            <person name="Power M.L."/>
            <person name="Jones G."/>
            <person name="Ransome R.D."/>
            <person name="Dechmann D.K.N."/>
            <person name="Locatelli A.G."/>
            <person name="Puechmaille S.J."/>
            <person name="Fedrigo O."/>
            <person name="Jarvis E.D."/>
            <person name="Hiller M."/>
            <person name="Vernes S.C."/>
            <person name="Myers E.W."/>
            <person name="Teeling E.C."/>
        </authorList>
    </citation>
    <scope>NUCLEOTIDE SEQUENCE [LARGE SCALE GENOMIC DNA]</scope>
    <source>
        <strain evidence="2">MMolMol1</strain>
        <tissue evidence="2">Muscle</tissue>
    </source>
</reference>
<evidence type="ECO:0000256" key="1">
    <source>
        <dbReference type="SAM" id="MobiDB-lite"/>
    </source>
</evidence>
<comment type="caution">
    <text evidence="2">The sequence shown here is derived from an EMBL/GenBank/DDBJ whole genome shotgun (WGS) entry which is preliminary data.</text>
</comment>